<dbReference type="GO" id="GO:0030686">
    <property type="term" value="C:90S preribosome"/>
    <property type="evidence" value="ECO:0007669"/>
    <property type="project" value="TreeGrafter"/>
</dbReference>
<dbReference type="PANTHER" id="PTHR24030">
    <property type="entry name" value="PROTEIN CMSS1"/>
    <property type="match status" value="1"/>
</dbReference>
<dbReference type="EMBL" id="HBIO01000890">
    <property type="protein sequence ID" value="CAE0455798.1"/>
    <property type="molecule type" value="Transcribed_RNA"/>
</dbReference>
<dbReference type="InterPro" id="IPR032704">
    <property type="entry name" value="Cms1"/>
</dbReference>
<dbReference type="GO" id="GO:0005634">
    <property type="term" value="C:nucleus"/>
    <property type="evidence" value="ECO:0007669"/>
    <property type="project" value="TreeGrafter"/>
</dbReference>
<evidence type="ECO:0000313" key="2">
    <source>
        <dbReference type="EMBL" id="CAE0455798.1"/>
    </source>
</evidence>
<evidence type="ECO:0000256" key="1">
    <source>
        <dbReference type="SAM" id="MobiDB-lite"/>
    </source>
</evidence>
<gene>
    <name evidence="2" type="ORF">CDEB00056_LOCUS639</name>
</gene>
<dbReference type="PANTHER" id="PTHR24030:SF0">
    <property type="entry name" value="PROTEIN CMSS1"/>
    <property type="match status" value="1"/>
</dbReference>
<feature type="compositionally biased region" description="Basic and acidic residues" evidence="1">
    <location>
        <begin position="21"/>
        <end position="46"/>
    </location>
</feature>
<dbReference type="AlphaFoldDB" id="A0A7S3PUB8"/>
<dbReference type="Pfam" id="PF14617">
    <property type="entry name" value="CMS1"/>
    <property type="match status" value="1"/>
</dbReference>
<reference evidence="2" key="1">
    <citation type="submission" date="2021-01" db="EMBL/GenBank/DDBJ databases">
        <authorList>
            <person name="Corre E."/>
            <person name="Pelletier E."/>
            <person name="Niang G."/>
            <person name="Scheremetjew M."/>
            <person name="Finn R."/>
            <person name="Kale V."/>
            <person name="Holt S."/>
            <person name="Cochrane G."/>
            <person name="Meng A."/>
            <person name="Brown T."/>
            <person name="Cohen L."/>
        </authorList>
    </citation>
    <scope>NUCLEOTIDE SEQUENCE</scope>
    <source>
        <strain evidence="2">MM31A-1</strain>
    </source>
</reference>
<dbReference type="Gene3D" id="3.40.50.300">
    <property type="entry name" value="P-loop containing nucleotide triphosphate hydrolases"/>
    <property type="match status" value="1"/>
</dbReference>
<protein>
    <submittedName>
        <fullName evidence="2">Uncharacterized protein</fullName>
    </submittedName>
</protein>
<feature type="compositionally biased region" description="Acidic residues" evidence="1">
    <location>
        <begin position="1"/>
        <end position="15"/>
    </location>
</feature>
<name>A0A7S3PUB8_9STRA</name>
<accession>A0A7S3PUB8</accession>
<proteinExistence type="predicted"/>
<organism evidence="2">
    <name type="scientific">Chaetoceros debilis</name>
    <dbReference type="NCBI Taxonomy" id="122233"/>
    <lineage>
        <taxon>Eukaryota</taxon>
        <taxon>Sar</taxon>
        <taxon>Stramenopiles</taxon>
        <taxon>Ochrophyta</taxon>
        <taxon>Bacillariophyta</taxon>
        <taxon>Coscinodiscophyceae</taxon>
        <taxon>Chaetocerotophycidae</taxon>
        <taxon>Chaetocerotales</taxon>
        <taxon>Chaetocerotaceae</taxon>
        <taxon>Chaetoceros</taxon>
    </lineage>
</organism>
<dbReference type="InterPro" id="IPR027417">
    <property type="entry name" value="P-loop_NTPase"/>
</dbReference>
<sequence>MSGGGDDLESDDEYLNQDWHTNQKVDVELDESNNKRSHSEIGKPEETDALLLPSNKKAKSPKHFLIEHAREISQKDGDVQASFLWTAYTHALALKGEDSSEDKFTADQFAKPREDGKNSSSKYERSMVKYLKSGVLFSMKRLKKWRHEKSPCVIIVCISALRAVAVLKEISSLNIRAAKLFAKHMKISDQVNMLNENSYSIAVGTPGRLLKLTETKDGDGDEALSLEHTELILIDCAEDKKKFTVCASNDTAPDLMKLIQSGVIPQMKKRKTIKFGMF</sequence>
<feature type="region of interest" description="Disordered" evidence="1">
    <location>
        <begin position="1"/>
        <end position="54"/>
    </location>
</feature>